<organism evidence="1 2">
    <name type="scientific">Pluteus cervinus</name>
    <dbReference type="NCBI Taxonomy" id="181527"/>
    <lineage>
        <taxon>Eukaryota</taxon>
        <taxon>Fungi</taxon>
        <taxon>Dikarya</taxon>
        <taxon>Basidiomycota</taxon>
        <taxon>Agaricomycotina</taxon>
        <taxon>Agaricomycetes</taxon>
        <taxon>Agaricomycetidae</taxon>
        <taxon>Agaricales</taxon>
        <taxon>Pluteineae</taxon>
        <taxon>Pluteaceae</taxon>
        <taxon>Pluteus</taxon>
    </lineage>
</organism>
<proteinExistence type="predicted"/>
<sequence>MSWKVHLHPEVSARAADIIPPEAAIEPKAAPVGSTDPTTTELQTFCNIHFDYIVIGGGTAGLTIGSRLAENGKHLVAVIESGVDRANDALVTTPGLFGQSMGNPNYDWSFQSTKQPHLNNREIPLSGGKILGGSSAINFLVQNRASVPEYDAWSKLGNSGWDWGGILPFFKKPSKYTAPRWDSPQIFFGITKEEDDEARKHEPEFEGYQGPISHTYNEIYTDVLEPTILTLNSLGVKTNRAPDHGDNTGIFNISTAVERELGKRSYATNYLKSRAGNLKVLTSAHVTRINFGKPGEDGRRTAISVDFLFESSPYTVKAQREVILSAGAYNSPQVLERSGIGNPSILKPLGIEPIIPNAAVGENLQDHLYVVTDYVVNKEVFTLDKLRIDKKYAEEQAELYKVSGKGAFATTVSAYGFVPLDRVMSKGEATQLKEDLDKELRATANQQTDLQKAQYKIQRSFLELEDVGDVEIIMVPKVFASTPEDDTSYMALLAGLTHPISRGSVHISSRNAFSSPIIDPGYLKSEFDAKCLAKTLMFLRKLTNTEPLKSIISKASTPSADVQTEEQWDWFARNHANSIQHPIGTVAMAPKHLGGVVDSKLLVYGTTNLRVADMSVAPLHIACHTAHTAYAIGEKAYELISRDAVI</sequence>
<keyword evidence="2" id="KW-1185">Reference proteome</keyword>
<evidence type="ECO:0000313" key="2">
    <source>
        <dbReference type="Proteomes" id="UP000308600"/>
    </source>
</evidence>
<accession>A0ACD3B181</accession>
<evidence type="ECO:0000313" key="1">
    <source>
        <dbReference type="EMBL" id="TFK71354.1"/>
    </source>
</evidence>
<dbReference type="Proteomes" id="UP000308600">
    <property type="component" value="Unassembled WGS sequence"/>
</dbReference>
<protein>
    <submittedName>
        <fullName evidence="1">Alcohol oxidase</fullName>
    </submittedName>
</protein>
<name>A0ACD3B181_9AGAR</name>
<gene>
    <name evidence="1" type="ORF">BDN72DRAFT_463432</name>
</gene>
<dbReference type="EMBL" id="ML208299">
    <property type="protein sequence ID" value="TFK71354.1"/>
    <property type="molecule type" value="Genomic_DNA"/>
</dbReference>
<reference evidence="1 2" key="1">
    <citation type="journal article" date="2019" name="Nat. Ecol. Evol.">
        <title>Megaphylogeny resolves global patterns of mushroom evolution.</title>
        <authorList>
            <person name="Varga T."/>
            <person name="Krizsan K."/>
            <person name="Foldi C."/>
            <person name="Dima B."/>
            <person name="Sanchez-Garcia M."/>
            <person name="Sanchez-Ramirez S."/>
            <person name="Szollosi G.J."/>
            <person name="Szarkandi J.G."/>
            <person name="Papp V."/>
            <person name="Albert L."/>
            <person name="Andreopoulos W."/>
            <person name="Angelini C."/>
            <person name="Antonin V."/>
            <person name="Barry K.W."/>
            <person name="Bougher N.L."/>
            <person name="Buchanan P."/>
            <person name="Buyck B."/>
            <person name="Bense V."/>
            <person name="Catcheside P."/>
            <person name="Chovatia M."/>
            <person name="Cooper J."/>
            <person name="Damon W."/>
            <person name="Desjardin D."/>
            <person name="Finy P."/>
            <person name="Geml J."/>
            <person name="Haridas S."/>
            <person name="Hughes K."/>
            <person name="Justo A."/>
            <person name="Karasinski D."/>
            <person name="Kautmanova I."/>
            <person name="Kiss B."/>
            <person name="Kocsube S."/>
            <person name="Kotiranta H."/>
            <person name="LaButti K.M."/>
            <person name="Lechner B.E."/>
            <person name="Liimatainen K."/>
            <person name="Lipzen A."/>
            <person name="Lukacs Z."/>
            <person name="Mihaltcheva S."/>
            <person name="Morgado L.N."/>
            <person name="Niskanen T."/>
            <person name="Noordeloos M.E."/>
            <person name="Ohm R.A."/>
            <person name="Ortiz-Santana B."/>
            <person name="Ovrebo C."/>
            <person name="Racz N."/>
            <person name="Riley R."/>
            <person name="Savchenko A."/>
            <person name="Shiryaev A."/>
            <person name="Soop K."/>
            <person name="Spirin V."/>
            <person name="Szebenyi C."/>
            <person name="Tomsovsky M."/>
            <person name="Tulloss R.E."/>
            <person name="Uehling J."/>
            <person name="Grigoriev I.V."/>
            <person name="Vagvolgyi C."/>
            <person name="Papp T."/>
            <person name="Martin F.M."/>
            <person name="Miettinen O."/>
            <person name="Hibbett D.S."/>
            <person name="Nagy L.G."/>
        </authorList>
    </citation>
    <scope>NUCLEOTIDE SEQUENCE [LARGE SCALE GENOMIC DNA]</scope>
    <source>
        <strain evidence="1 2">NL-1719</strain>
    </source>
</reference>